<dbReference type="InterPro" id="IPR001279">
    <property type="entry name" value="Metallo-B-lactamas"/>
</dbReference>
<evidence type="ECO:0000256" key="1">
    <source>
        <dbReference type="ARBA" id="ARBA00001947"/>
    </source>
</evidence>
<keyword evidence="2" id="KW-0479">Metal-binding</keyword>
<evidence type="ECO:0000313" key="6">
    <source>
        <dbReference type="EMBL" id="CDR34526.1"/>
    </source>
</evidence>
<dbReference type="CDD" id="cd06262">
    <property type="entry name" value="metallo-hydrolase-like_MBL-fold"/>
    <property type="match status" value="1"/>
</dbReference>
<keyword evidence="4" id="KW-0862">Zinc</keyword>
<dbReference type="AlphaFoldDB" id="A0A090CZU6"/>
<dbReference type="RefSeq" id="WP_041018172.1">
    <property type="nucleotide sequence ID" value="NZ_CCEJ010000008.1"/>
</dbReference>
<dbReference type="PANTHER" id="PTHR46233">
    <property type="entry name" value="HYDROXYACYLGLUTATHIONE HYDROLASE GLOC"/>
    <property type="match status" value="1"/>
</dbReference>
<dbReference type="GO" id="GO:0016787">
    <property type="term" value="F:hydrolase activity"/>
    <property type="evidence" value="ECO:0007669"/>
    <property type="project" value="UniProtKB-KW"/>
</dbReference>
<dbReference type="Gene3D" id="3.60.15.10">
    <property type="entry name" value="Ribonuclease Z/Hydroxyacylglutathione hydrolase-like"/>
    <property type="match status" value="1"/>
</dbReference>
<comment type="cofactor">
    <cofactor evidence="1">
        <name>Zn(2+)</name>
        <dbReference type="ChEBI" id="CHEBI:29105"/>
    </cofactor>
</comment>
<evidence type="ECO:0000313" key="7">
    <source>
        <dbReference type="Proteomes" id="UP000031552"/>
    </source>
</evidence>
<proteinExistence type="predicted"/>
<reference evidence="6" key="1">
    <citation type="submission" date="2013-12" db="EMBL/GenBank/DDBJ databases">
        <authorList>
            <person name="Linke B."/>
        </authorList>
    </citation>
    <scope>NUCLEOTIDE SEQUENCE [LARGE SCALE GENOMIC DNA]</scope>
    <source>
        <strain evidence="6">CRIB-18</strain>
    </source>
</reference>
<dbReference type="Proteomes" id="UP000031552">
    <property type="component" value="Unassembled WGS sequence"/>
</dbReference>
<dbReference type="OrthoDB" id="9802248at2"/>
<accession>A0A090CZU6</accession>
<dbReference type="EMBL" id="CCEJ010000008">
    <property type="protein sequence ID" value="CDR34526.1"/>
    <property type="molecule type" value="Genomic_DNA"/>
</dbReference>
<dbReference type="SMART" id="SM00849">
    <property type="entry name" value="Lactamase_B"/>
    <property type="match status" value="1"/>
</dbReference>
<evidence type="ECO:0000256" key="2">
    <source>
        <dbReference type="ARBA" id="ARBA00022723"/>
    </source>
</evidence>
<dbReference type="InterPro" id="IPR051453">
    <property type="entry name" value="MBL_Glyoxalase_II"/>
</dbReference>
<evidence type="ECO:0000259" key="5">
    <source>
        <dbReference type="SMART" id="SM00849"/>
    </source>
</evidence>
<keyword evidence="7" id="KW-1185">Reference proteome</keyword>
<feature type="domain" description="Metallo-beta-lactamase" evidence="5">
    <location>
        <begin position="12"/>
        <end position="190"/>
    </location>
</feature>
<comment type="caution">
    <text evidence="6">The sequence shown here is derived from an EMBL/GenBank/DDBJ whole genome shotgun (WGS) entry which is preliminary data.</text>
</comment>
<protein>
    <submittedName>
        <fullName evidence="6">Metallo-beta-lactamase superfamily protein</fullName>
    </submittedName>
</protein>
<evidence type="ECO:0000256" key="3">
    <source>
        <dbReference type="ARBA" id="ARBA00022801"/>
    </source>
</evidence>
<gene>
    <name evidence="6" type="ORF">CSEC_1714</name>
</gene>
<dbReference type="GO" id="GO:0046872">
    <property type="term" value="F:metal ion binding"/>
    <property type="evidence" value="ECO:0007669"/>
    <property type="project" value="UniProtKB-KW"/>
</dbReference>
<keyword evidence="3" id="KW-0378">Hydrolase</keyword>
<reference evidence="6" key="2">
    <citation type="submission" date="2014-09" db="EMBL/GenBank/DDBJ databases">
        <title>Criblamydia sequanensis harbors a mega-plasmid encoding arsenite resistance.</title>
        <authorList>
            <person name="Bertelli C."/>
            <person name="Goesmann A."/>
            <person name="Greub G."/>
        </authorList>
    </citation>
    <scope>NUCLEOTIDE SEQUENCE [LARGE SCALE GENOMIC DNA]</scope>
    <source>
        <strain evidence="6">CRIB-18</strain>
    </source>
</reference>
<organism evidence="6 7">
    <name type="scientific">Candidatus Criblamydia sequanensis CRIB-18</name>
    <dbReference type="NCBI Taxonomy" id="1437425"/>
    <lineage>
        <taxon>Bacteria</taxon>
        <taxon>Pseudomonadati</taxon>
        <taxon>Chlamydiota</taxon>
        <taxon>Chlamydiia</taxon>
        <taxon>Parachlamydiales</taxon>
        <taxon>Candidatus Criblamydiaceae</taxon>
        <taxon>Candidatus Criblamydia</taxon>
    </lineage>
</organism>
<dbReference type="InterPro" id="IPR036866">
    <property type="entry name" value="RibonucZ/Hydroxyglut_hydro"/>
</dbReference>
<dbReference type="STRING" id="1437425.CSEC_1714"/>
<dbReference type="eggNOG" id="COG0491">
    <property type="taxonomic scope" value="Bacteria"/>
</dbReference>
<name>A0A090CZU6_9BACT</name>
<dbReference type="PANTHER" id="PTHR46233:SF3">
    <property type="entry name" value="HYDROXYACYLGLUTATHIONE HYDROLASE GLOC"/>
    <property type="match status" value="1"/>
</dbReference>
<sequence length="212" mass="23628">MFIETFPSGPFETNAYVVGCPKTKEAVIIDPAPGSEKSISHYLKQNSLIPKEIWLTHTHWDHIGDVKKLKALYGLPVRVHKQDAPNLRKPGADGLPLFFAIEGVEPDFFLEEGEILTLGDMKWEVIHTPGHSPGSVCFYSKESKTLLSGDTLFKGSIGNLSFPTSDAPSMWNSLKKLENLPKDTRFFPGHGEPSTIERESWLKDAPQIFGNH</sequence>
<dbReference type="SUPFAM" id="SSF56281">
    <property type="entry name" value="Metallo-hydrolase/oxidoreductase"/>
    <property type="match status" value="1"/>
</dbReference>
<dbReference type="Pfam" id="PF00753">
    <property type="entry name" value="Lactamase_B"/>
    <property type="match status" value="1"/>
</dbReference>
<evidence type="ECO:0000256" key="4">
    <source>
        <dbReference type="ARBA" id="ARBA00022833"/>
    </source>
</evidence>